<dbReference type="InterPro" id="IPR038084">
    <property type="entry name" value="PduO/GlcC-like_sf"/>
</dbReference>
<name>A0A2T0RFZ1_9RHOB</name>
<keyword evidence="2" id="KW-1185">Reference proteome</keyword>
<dbReference type="AlphaFoldDB" id="A0A2T0RFZ1"/>
<dbReference type="OrthoDB" id="9815788at2"/>
<organism evidence="1 2">
    <name type="scientific">Aliiruegeria haliotis</name>
    <dbReference type="NCBI Taxonomy" id="1280846"/>
    <lineage>
        <taxon>Bacteria</taxon>
        <taxon>Pseudomonadati</taxon>
        <taxon>Pseudomonadota</taxon>
        <taxon>Alphaproteobacteria</taxon>
        <taxon>Rhodobacterales</taxon>
        <taxon>Roseobacteraceae</taxon>
        <taxon>Aliiruegeria</taxon>
    </lineage>
</organism>
<dbReference type="SUPFAM" id="SSF143744">
    <property type="entry name" value="GlcG-like"/>
    <property type="match status" value="1"/>
</dbReference>
<reference evidence="1 2" key="1">
    <citation type="submission" date="2018-03" db="EMBL/GenBank/DDBJ databases">
        <title>Genomic Encyclopedia of Archaeal and Bacterial Type Strains, Phase II (KMG-II): from individual species to whole genera.</title>
        <authorList>
            <person name="Goeker M."/>
        </authorList>
    </citation>
    <scope>NUCLEOTIDE SEQUENCE [LARGE SCALE GENOMIC DNA]</scope>
    <source>
        <strain evidence="1 2">DSM 29328</strain>
    </source>
</reference>
<evidence type="ECO:0000313" key="1">
    <source>
        <dbReference type="EMBL" id="PRY20059.1"/>
    </source>
</evidence>
<proteinExistence type="predicted"/>
<dbReference type="RefSeq" id="WP_158263631.1">
    <property type="nucleotide sequence ID" value="NZ_PVTD01000015.1"/>
</dbReference>
<dbReference type="PANTHER" id="PTHR34309:SF1">
    <property type="entry name" value="PROTEIN GLCG"/>
    <property type="match status" value="1"/>
</dbReference>
<evidence type="ECO:0000313" key="2">
    <source>
        <dbReference type="Proteomes" id="UP000239480"/>
    </source>
</evidence>
<dbReference type="Pfam" id="PF03928">
    <property type="entry name" value="HbpS-like"/>
    <property type="match status" value="1"/>
</dbReference>
<comment type="caution">
    <text evidence="1">The sequence shown here is derived from an EMBL/GenBank/DDBJ whole genome shotgun (WGS) entry which is preliminary data.</text>
</comment>
<protein>
    <submittedName>
        <fullName evidence="1">Uncharacterized protein GlcG (DUF336 family)</fullName>
    </submittedName>
</protein>
<dbReference type="InterPro" id="IPR052517">
    <property type="entry name" value="GlcG_carb_metab_protein"/>
</dbReference>
<gene>
    <name evidence="1" type="ORF">CLV78_1158</name>
</gene>
<dbReference type="EMBL" id="PVTD01000015">
    <property type="protein sequence ID" value="PRY20059.1"/>
    <property type="molecule type" value="Genomic_DNA"/>
</dbReference>
<sequence>MQTAAIIDRLLGEALASLYSDSGDVTLSEACRIAARAEEHARVIGVPVAVSVADREGRQILFHSMANILPASAQLATDKAWTAAAFRMGTDALGQLAAPGQMLFGVEANLGGRVVVFGGGIPFARKGRLCGAIGISGGSVNEDMEIARHALGEAFEQAGPGPKTEKR</sequence>
<dbReference type="Proteomes" id="UP000239480">
    <property type="component" value="Unassembled WGS sequence"/>
</dbReference>
<dbReference type="Gene3D" id="3.30.450.150">
    <property type="entry name" value="Haem-degrading domain"/>
    <property type="match status" value="1"/>
</dbReference>
<accession>A0A2T0RFZ1</accession>
<dbReference type="PANTHER" id="PTHR34309">
    <property type="entry name" value="SLR1406 PROTEIN"/>
    <property type="match status" value="1"/>
</dbReference>
<dbReference type="InterPro" id="IPR005624">
    <property type="entry name" value="PduO/GlcC-like"/>
</dbReference>